<evidence type="ECO:0000256" key="1">
    <source>
        <dbReference type="ARBA" id="ARBA00007734"/>
    </source>
</evidence>
<evidence type="ECO:0000259" key="4">
    <source>
        <dbReference type="Pfam" id="PF01464"/>
    </source>
</evidence>
<evidence type="ECO:0000313" key="5">
    <source>
        <dbReference type="EMBL" id="MFC5522855.1"/>
    </source>
</evidence>
<dbReference type="SUPFAM" id="SSF53955">
    <property type="entry name" value="Lysozyme-like"/>
    <property type="match status" value="1"/>
</dbReference>
<proteinExistence type="inferred from homology"/>
<dbReference type="SUPFAM" id="SSF48435">
    <property type="entry name" value="Bacterial muramidases"/>
    <property type="match status" value="1"/>
</dbReference>
<protein>
    <submittedName>
        <fullName evidence="5">Transglycosylase SLT domain-containing protein</fullName>
    </submittedName>
</protein>
<sequence>MLYKFLFSAALPAALSAALTAGFPAPAAAQNTTPGAGSAGDTLLLEMNKAFRRGDKTRLTQLLPQAKGHALEPWAAYWELKARLDEASAEEVQDFLARYAGSYQEDRLRNDWLLLLGQRRDWAGFAAEYPNFRMNDDKEVRCYALLVEHLKNPAMDARLADEVRKNWLSQRDADDGCTAAAERMVGAKNLMPQDVWQKARLATEANRPRAARDAVAIIAPEAVNMVSELNSSAIKFLSGKRVAVSKVRREIITLALIKLATGDPEGAAFQLDNKWGMQMSTEERNWLWGVIGKQAATRLGTVPAGDALQYFAKVTRDSDLTDDMLAWKARAALRAGLQPDWQQVLAAVNAMSEDARRDPTWSYWKARALLATAPPDATPQAAAAAANAQGPAQTISIAPQRAEALALLQAMASQRGFYEQLALEELGQKITVPARPAPLTPEEKEGARQNPGLNRGAYAILLGLRSEGVREWNYSTNLHKNGGPNERGMNDRELLAAAQFACERQIWDRCINTSERTKTEIDFEQRFPMPFHDTVIQRSQGINLDPAYVYGLIRQESRFVMDARSGVGASGLMQVMPATARWTAKKIGLEGFTPEQLGDRETNITIGTAYLKLALDDLGGSMPMAAAAYNAGPGRPRTWRNGHTLDAAIWAENLPFGETRDYVKKVLSNTTNYAAILTGQPQSLKARLGTVGPRDAVMPEPYKDLP</sequence>
<dbReference type="EMBL" id="JBHSMX010000059">
    <property type="protein sequence ID" value="MFC5522855.1"/>
    <property type="molecule type" value="Genomic_DNA"/>
</dbReference>
<feature type="domain" description="Transglycosylase SLT" evidence="4">
    <location>
        <begin position="535"/>
        <end position="641"/>
    </location>
</feature>
<comment type="similarity">
    <text evidence="1">Belongs to the transglycosylase Slt family.</text>
</comment>
<reference evidence="6" key="1">
    <citation type="journal article" date="2019" name="Int. J. Syst. Evol. Microbiol.">
        <title>The Global Catalogue of Microorganisms (GCM) 10K type strain sequencing project: providing services to taxonomists for standard genome sequencing and annotation.</title>
        <authorList>
            <consortium name="The Broad Institute Genomics Platform"/>
            <consortium name="The Broad Institute Genome Sequencing Center for Infectious Disease"/>
            <person name="Wu L."/>
            <person name="Ma J."/>
        </authorList>
    </citation>
    <scope>NUCLEOTIDE SEQUENCE [LARGE SCALE GENOMIC DNA]</scope>
    <source>
        <strain evidence="6">CGMCC 4.7277</strain>
    </source>
</reference>
<keyword evidence="2 3" id="KW-0732">Signal</keyword>
<dbReference type="InterPro" id="IPR008939">
    <property type="entry name" value="Lytic_TGlycosylase_superhlx_U"/>
</dbReference>
<accession>A0ABW0QDI3</accession>
<keyword evidence="6" id="KW-1185">Reference proteome</keyword>
<dbReference type="PANTHER" id="PTHR37423">
    <property type="entry name" value="SOLUBLE LYTIC MUREIN TRANSGLYCOSYLASE-RELATED"/>
    <property type="match status" value="1"/>
</dbReference>
<comment type="caution">
    <text evidence="5">The sequence shown here is derived from an EMBL/GenBank/DDBJ whole genome shotgun (WGS) entry which is preliminary data.</text>
</comment>
<evidence type="ECO:0000313" key="6">
    <source>
        <dbReference type="Proteomes" id="UP001596084"/>
    </source>
</evidence>
<evidence type="ECO:0000256" key="3">
    <source>
        <dbReference type="SAM" id="SignalP"/>
    </source>
</evidence>
<dbReference type="Proteomes" id="UP001596084">
    <property type="component" value="Unassembled WGS sequence"/>
</dbReference>
<dbReference type="InterPro" id="IPR023346">
    <property type="entry name" value="Lysozyme-like_dom_sf"/>
</dbReference>
<feature type="signal peptide" evidence="3">
    <location>
        <begin position="1"/>
        <end position="29"/>
    </location>
</feature>
<dbReference type="RefSeq" id="WP_068835797.1">
    <property type="nucleotide sequence ID" value="NZ_JBHSMX010000059.1"/>
</dbReference>
<dbReference type="Pfam" id="PF01464">
    <property type="entry name" value="SLT"/>
    <property type="match status" value="1"/>
</dbReference>
<name>A0ABW0QDI3_9BURK</name>
<gene>
    <name evidence="5" type="ORF">ACFPP7_18355</name>
</gene>
<dbReference type="Gene3D" id="1.10.530.10">
    <property type="match status" value="1"/>
</dbReference>
<feature type="chain" id="PRO_5045731855" evidence="3">
    <location>
        <begin position="30"/>
        <end position="706"/>
    </location>
</feature>
<dbReference type="Gene3D" id="1.25.20.10">
    <property type="entry name" value="Bacterial muramidases"/>
    <property type="match status" value="1"/>
</dbReference>
<dbReference type="InterPro" id="IPR008258">
    <property type="entry name" value="Transglycosylase_SLT_dom_1"/>
</dbReference>
<dbReference type="PANTHER" id="PTHR37423:SF5">
    <property type="entry name" value="SOLUBLE LYTIC MUREIN TRANSGLYCOSYLASE"/>
    <property type="match status" value="1"/>
</dbReference>
<evidence type="ECO:0000256" key="2">
    <source>
        <dbReference type="ARBA" id="ARBA00022729"/>
    </source>
</evidence>
<dbReference type="CDD" id="cd13401">
    <property type="entry name" value="Slt70-like"/>
    <property type="match status" value="1"/>
</dbReference>
<organism evidence="5 6">
    <name type="scientific">Polaromonas jejuensis</name>
    <dbReference type="NCBI Taxonomy" id="457502"/>
    <lineage>
        <taxon>Bacteria</taxon>
        <taxon>Pseudomonadati</taxon>
        <taxon>Pseudomonadota</taxon>
        <taxon>Betaproteobacteria</taxon>
        <taxon>Burkholderiales</taxon>
        <taxon>Comamonadaceae</taxon>
        <taxon>Polaromonas</taxon>
    </lineage>
</organism>